<dbReference type="SUPFAM" id="SSF48452">
    <property type="entry name" value="TPR-like"/>
    <property type="match status" value="2"/>
</dbReference>
<feature type="coiled-coil region" evidence="9">
    <location>
        <begin position="436"/>
        <end position="470"/>
    </location>
</feature>
<evidence type="ECO:0000256" key="6">
    <source>
        <dbReference type="ARBA" id="ARBA00023069"/>
    </source>
</evidence>
<evidence type="ECO:0000256" key="8">
    <source>
        <dbReference type="RuleBase" id="RU367070"/>
    </source>
</evidence>
<feature type="coiled-coil region" evidence="9">
    <location>
        <begin position="560"/>
        <end position="587"/>
    </location>
</feature>
<keyword evidence="10" id="KW-1133">Transmembrane helix</keyword>
<reference evidence="11" key="2">
    <citation type="submission" date="2014-03" db="EMBL/GenBank/DDBJ databases">
        <title>The whipworm genome and dual-species transcriptomics of an intimate host-pathogen interaction.</title>
        <authorList>
            <person name="Foth B.J."/>
            <person name="Tsai I.J."/>
            <person name="Reid A.J."/>
            <person name="Bancroft A.J."/>
            <person name="Nichol S."/>
            <person name="Tracey A."/>
            <person name="Holroyd N."/>
            <person name="Cotton J.A."/>
            <person name="Stanley E.J."/>
            <person name="Zarowiecki M."/>
            <person name="Liu J.Z."/>
            <person name="Huckvale T."/>
            <person name="Cooper P.J."/>
            <person name="Grencis R.K."/>
            <person name="Berriman M."/>
        </authorList>
    </citation>
    <scope>NUCLEOTIDE SEQUENCE [LARGE SCALE GENOMIC DNA]</scope>
</reference>
<evidence type="ECO:0000256" key="4">
    <source>
        <dbReference type="ARBA" id="ARBA00022794"/>
    </source>
</evidence>
<dbReference type="SMART" id="SM00028">
    <property type="entry name" value="TPR"/>
    <property type="match status" value="4"/>
</dbReference>
<dbReference type="STRING" id="36087.A0A077ZKW6"/>
<evidence type="ECO:0000256" key="1">
    <source>
        <dbReference type="ARBA" id="ARBA00004138"/>
    </source>
</evidence>
<evidence type="ECO:0000256" key="9">
    <source>
        <dbReference type="SAM" id="Coils"/>
    </source>
</evidence>
<dbReference type="GO" id="GO:0042073">
    <property type="term" value="P:intraciliary transport"/>
    <property type="evidence" value="ECO:0007669"/>
    <property type="project" value="UniProtKB-UniRule"/>
</dbReference>
<feature type="transmembrane region" description="Helical" evidence="10">
    <location>
        <begin position="96"/>
        <end position="117"/>
    </location>
</feature>
<dbReference type="PANTHER" id="PTHR20931">
    <property type="entry name" value="TETRATRICOPEPTIDE REPEAT PROTEIN 30"/>
    <property type="match status" value="1"/>
</dbReference>
<dbReference type="InterPro" id="IPR011990">
    <property type="entry name" value="TPR-like_helical_dom_sf"/>
</dbReference>
<keyword evidence="10" id="KW-0812">Transmembrane</keyword>
<dbReference type="EMBL" id="HG807665">
    <property type="protein sequence ID" value="CDW60992.1"/>
    <property type="molecule type" value="Genomic_DNA"/>
</dbReference>
<dbReference type="GO" id="GO:0005879">
    <property type="term" value="C:axonemal microtubule"/>
    <property type="evidence" value="ECO:0007669"/>
    <property type="project" value="UniProtKB-UniRule"/>
</dbReference>
<comment type="function">
    <text evidence="8">Required for polyglutamylation of axonemal tubulin. Plays a role in anterograde intraflagellar transport (IFT), the process by which cilia precursors are transported from the base of the cilium to the site of their incorporation at the tip.</text>
</comment>
<sequence>MHYTETAKNTRNVYTLIRNGQFNEAAQLLNRQLNVDHAVTTCIIPQSFLKSFTFQNRAALSLLGYCCVQLHNFIGASRCYSHLVLSYPHSERYRQAILFLLYKLMLSMVTAMCYYKIHMFDDAAKACGHLAIPDLNSDMHKLMAAIKYDINDLPSSKAYLSQCSNDDKDNEMNWGCICFKEENFETALQHFITTAKRGGRTLDLLYDLAVCYYKLKQYSQAMRYIEEICERHAAEFLQPDTRFSAEGTEVHYAGNKGMLQQSVLIEAFNLKAAIEFKLKNCISPWKSHSMHSVLYLNAAQAIANMPPREATRLDAITLHNEALVKMANEPMEGFAKLQFLCGQTRFPPEALVNLLFVCCKYGVGSQMLITSTGACCHVIHLFWLPFNQGHVYVKQVERYDSKSVLPPLTLELRILKYEHDFIAAIIMQPQSPEESLSKIETLVEQQGDILQRLEEQLSAAQQANDEDVRSKIAETYNEALQLYLPVLMEQAKMYWDKKNYRQVEKIFQHSADFCGNYDSWKLNVGHTLFMQQTKYKEAAGFYETLTLDSSAIVLANLCVCYILMNQNEAAEELMRKVEKEEDKLLLTDPDQRLFHLCIINLVIGYENGILCSLPKFLSLARLDFIYTLNAIVCALKEQSLTTECV</sequence>
<keyword evidence="10" id="KW-0472">Membrane</keyword>
<proteinExistence type="inferred from homology"/>
<organism evidence="11 12">
    <name type="scientific">Trichuris trichiura</name>
    <name type="common">Whipworm</name>
    <name type="synonym">Trichocephalus trichiurus</name>
    <dbReference type="NCBI Taxonomy" id="36087"/>
    <lineage>
        <taxon>Eukaryota</taxon>
        <taxon>Metazoa</taxon>
        <taxon>Ecdysozoa</taxon>
        <taxon>Nematoda</taxon>
        <taxon>Enoplea</taxon>
        <taxon>Dorylaimia</taxon>
        <taxon>Trichinellida</taxon>
        <taxon>Trichuridae</taxon>
        <taxon>Trichuris</taxon>
    </lineage>
</organism>
<name>A0A077ZKW6_TRITR</name>
<dbReference type="GO" id="GO:0120170">
    <property type="term" value="F:intraciliary transport particle B binding"/>
    <property type="evidence" value="ECO:0007669"/>
    <property type="project" value="TreeGrafter"/>
</dbReference>
<keyword evidence="4 8" id="KW-0970">Cilium biogenesis/degradation</keyword>
<keyword evidence="3" id="KW-0677">Repeat</keyword>
<accession>A0A077ZKW6</accession>
<dbReference type="OrthoDB" id="10249577at2759"/>
<keyword evidence="12" id="KW-1185">Reference proteome</keyword>
<comment type="similarity">
    <text evidence="2 8">Belongs to the TTC30/dfy-1/fleer family.</text>
</comment>
<keyword evidence="9" id="KW-0175">Coiled coil</keyword>
<dbReference type="PANTHER" id="PTHR20931:SF0">
    <property type="entry name" value="TETRATRICOPEPTIDE REPEAT PROTEIN 30"/>
    <property type="match status" value="1"/>
</dbReference>
<evidence type="ECO:0000256" key="7">
    <source>
        <dbReference type="ARBA" id="ARBA00023273"/>
    </source>
</evidence>
<evidence type="ECO:0000256" key="5">
    <source>
        <dbReference type="ARBA" id="ARBA00022803"/>
    </source>
</evidence>
<dbReference type="GO" id="GO:0030992">
    <property type="term" value="C:intraciliary transport particle B"/>
    <property type="evidence" value="ECO:0007669"/>
    <property type="project" value="TreeGrafter"/>
</dbReference>
<dbReference type="InterPro" id="IPR019734">
    <property type="entry name" value="TPR_rpt"/>
</dbReference>
<keyword evidence="6 8" id="KW-0969">Cilium</keyword>
<evidence type="ECO:0000256" key="2">
    <source>
        <dbReference type="ARBA" id="ARBA00009522"/>
    </source>
</evidence>
<evidence type="ECO:0000313" key="12">
    <source>
        <dbReference type="Proteomes" id="UP000030665"/>
    </source>
</evidence>
<keyword evidence="7 8" id="KW-0966">Cell projection</keyword>
<evidence type="ECO:0000256" key="10">
    <source>
        <dbReference type="SAM" id="Phobius"/>
    </source>
</evidence>
<comment type="subcellular location">
    <subcellularLocation>
        <location evidence="1 8">Cell projection</location>
        <location evidence="1 8">Cilium</location>
    </subcellularLocation>
</comment>
<reference evidence="11" key="1">
    <citation type="submission" date="2014-01" db="EMBL/GenBank/DDBJ databases">
        <authorList>
            <person name="Aslett M."/>
        </authorList>
    </citation>
    <scope>NUCLEOTIDE SEQUENCE</scope>
</reference>
<dbReference type="AlphaFoldDB" id="A0A077ZKW6"/>
<protein>
    <recommendedName>
        <fullName evidence="8">Tetratricopeptide repeat protein 30</fullName>
    </recommendedName>
</protein>
<gene>
    <name evidence="11" type="ORF">TTRE_0000940201</name>
</gene>
<keyword evidence="5 8" id="KW-0802">TPR repeat</keyword>
<evidence type="ECO:0000256" key="3">
    <source>
        <dbReference type="ARBA" id="ARBA00022737"/>
    </source>
</evidence>
<dbReference type="Gene3D" id="1.25.40.10">
    <property type="entry name" value="Tetratricopeptide repeat domain"/>
    <property type="match status" value="2"/>
</dbReference>
<dbReference type="InterPro" id="IPR039941">
    <property type="entry name" value="TT30"/>
</dbReference>
<evidence type="ECO:0000313" key="11">
    <source>
        <dbReference type="EMBL" id="CDW60992.1"/>
    </source>
</evidence>
<dbReference type="Proteomes" id="UP000030665">
    <property type="component" value="Unassembled WGS sequence"/>
</dbReference>